<dbReference type="PROSITE" id="PS51194">
    <property type="entry name" value="HELICASE_CTER"/>
    <property type="match status" value="1"/>
</dbReference>
<feature type="domain" description="Helicase ATP-binding" evidence="4">
    <location>
        <begin position="38"/>
        <end position="201"/>
    </location>
</feature>
<dbReference type="AlphaFoldDB" id="A0A7M1XKL4"/>
<dbReference type="KEGG" id="trc:DYE49_04325"/>
<keyword evidence="3" id="KW-0067">ATP-binding</keyword>
<dbReference type="GO" id="GO:0003676">
    <property type="term" value="F:nucleic acid binding"/>
    <property type="evidence" value="ECO:0007669"/>
    <property type="project" value="InterPro"/>
</dbReference>
<evidence type="ECO:0000256" key="3">
    <source>
        <dbReference type="ARBA" id="ARBA00022840"/>
    </source>
</evidence>
<dbReference type="EMBL" id="CP031517">
    <property type="protein sequence ID" value="QOS39730.1"/>
    <property type="molecule type" value="Genomic_DNA"/>
</dbReference>
<name>A0A7M1XKL4_9SPIR</name>
<keyword evidence="2" id="KW-0378">Hydrolase</keyword>
<dbReference type="InterPro" id="IPR027417">
    <property type="entry name" value="P-loop_NTPase"/>
</dbReference>
<dbReference type="PANTHER" id="PTHR24031">
    <property type="entry name" value="RNA HELICASE"/>
    <property type="match status" value="1"/>
</dbReference>
<gene>
    <name evidence="6" type="ORF">DYE49_04325</name>
</gene>
<feature type="domain" description="Helicase C-terminal" evidence="5">
    <location>
        <begin position="224"/>
        <end position="373"/>
    </location>
</feature>
<evidence type="ECO:0000256" key="1">
    <source>
        <dbReference type="ARBA" id="ARBA00022741"/>
    </source>
</evidence>
<dbReference type="SMART" id="SM00487">
    <property type="entry name" value="DEXDc"/>
    <property type="match status" value="1"/>
</dbReference>
<dbReference type="CDD" id="cd18787">
    <property type="entry name" value="SF2_C_DEAD"/>
    <property type="match status" value="1"/>
</dbReference>
<dbReference type="GO" id="GO:0005524">
    <property type="term" value="F:ATP binding"/>
    <property type="evidence" value="ECO:0007669"/>
    <property type="project" value="UniProtKB-KW"/>
</dbReference>
<organism evidence="6 7">
    <name type="scientific">Treponema rectale</name>
    <dbReference type="NCBI Taxonomy" id="744512"/>
    <lineage>
        <taxon>Bacteria</taxon>
        <taxon>Pseudomonadati</taxon>
        <taxon>Spirochaetota</taxon>
        <taxon>Spirochaetia</taxon>
        <taxon>Spirochaetales</taxon>
        <taxon>Treponemataceae</taxon>
        <taxon>Treponema</taxon>
    </lineage>
</organism>
<accession>A0A7M1XKL4</accession>
<proteinExistence type="predicted"/>
<dbReference type="InterPro" id="IPR014001">
    <property type="entry name" value="Helicase_ATP-bd"/>
</dbReference>
<dbReference type="SMART" id="SM00490">
    <property type="entry name" value="HELICc"/>
    <property type="match status" value="1"/>
</dbReference>
<dbReference type="Pfam" id="PF00270">
    <property type="entry name" value="DEAD"/>
    <property type="match status" value="1"/>
</dbReference>
<dbReference type="SUPFAM" id="SSF52540">
    <property type="entry name" value="P-loop containing nucleoside triphosphate hydrolases"/>
    <property type="match status" value="1"/>
</dbReference>
<evidence type="ECO:0000259" key="4">
    <source>
        <dbReference type="PROSITE" id="PS51192"/>
    </source>
</evidence>
<evidence type="ECO:0000313" key="6">
    <source>
        <dbReference type="EMBL" id="QOS39730.1"/>
    </source>
</evidence>
<keyword evidence="6" id="KW-0347">Helicase</keyword>
<dbReference type="InterPro" id="IPR001650">
    <property type="entry name" value="Helicase_C-like"/>
</dbReference>
<evidence type="ECO:0000313" key="7">
    <source>
        <dbReference type="Proteomes" id="UP000593591"/>
    </source>
</evidence>
<dbReference type="Proteomes" id="UP000593591">
    <property type="component" value="Chromosome"/>
</dbReference>
<evidence type="ECO:0000256" key="2">
    <source>
        <dbReference type="ARBA" id="ARBA00022801"/>
    </source>
</evidence>
<dbReference type="InterPro" id="IPR011545">
    <property type="entry name" value="DEAD/DEAH_box_helicase_dom"/>
</dbReference>
<sequence length="461" mass="51781">MENIEELPFGSTSLKKEVLDILKEDGFSKMSPVQAKTIPLMIKNRNVLALAPTGTGKTLSYVLPIVNDLVNNGHVQAVIISPTVALLDQIKTVFEEFTSKLGFPADAIKAVYSNNDFNRAKPVVLLITPSLYTASLSHYPINELKRVIIDEGDMVVFDGFKEALEALKKPRDAKKISFFSASLNVQDIKRVKSSFLINDVVDVRSTITNKTVKHHIVNIRSLEKGEALDLFLSEHKPFKAIAFVSKKDDLFVLADSLKKIGRHALLVHGGMDKRDIKNAIDRFRKDEEGLLLASDYVSRGLDIPDVECIISIDLPSDSQYYFHRAGRAGRFSAPGDSFIFYNEDDSDSVKAVYNIARRGTSLDSYILSQGHLKKNKGPYEFRNLGKKDRAESEKLQKQIRHAVNENKSKKVKPNYKKKVAKAVDLVKLKHRKKIVLTNIAKSGGNAKDYHEDKRRTTKLKK</sequence>
<evidence type="ECO:0000259" key="5">
    <source>
        <dbReference type="PROSITE" id="PS51194"/>
    </source>
</evidence>
<protein>
    <submittedName>
        <fullName evidence="6">ATP-dependent helicase</fullName>
    </submittedName>
</protein>
<dbReference type="GO" id="GO:0016787">
    <property type="term" value="F:hydrolase activity"/>
    <property type="evidence" value="ECO:0007669"/>
    <property type="project" value="UniProtKB-KW"/>
</dbReference>
<dbReference type="Pfam" id="PF00271">
    <property type="entry name" value="Helicase_C"/>
    <property type="match status" value="1"/>
</dbReference>
<dbReference type="PROSITE" id="PS51192">
    <property type="entry name" value="HELICASE_ATP_BIND_1"/>
    <property type="match status" value="1"/>
</dbReference>
<dbReference type="GO" id="GO:0004386">
    <property type="term" value="F:helicase activity"/>
    <property type="evidence" value="ECO:0007669"/>
    <property type="project" value="UniProtKB-KW"/>
</dbReference>
<keyword evidence="1" id="KW-0547">Nucleotide-binding</keyword>
<reference evidence="6 7" key="1">
    <citation type="submission" date="2018-08" db="EMBL/GenBank/DDBJ databases">
        <title>The first complete genome of Treponema rectale (CHPAT), a commensal spirochete of the bovine rectum.</title>
        <authorList>
            <person name="Staton G.J."/>
            <person name="Clegg S.R."/>
            <person name="Carter S.D."/>
            <person name="Radford A.D."/>
            <person name="Darby A."/>
            <person name="Hall N."/>
            <person name="Birtles R.J."/>
            <person name="Evans N.J."/>
        </authorList>
    </citation>
    <scope>NUCLEOTIDE SEQUENCE [LARGE SCALE GENOMIC DNA]</scope>
    <source>
        <strain evidence="6 7">CHPA</strain>
    </source>
</reference>
<dbReference type="Gene3D" id="3.40.50.300">
    <property type="entry name" value="P-loop containing nucleotide triphosphate hydrolases"/>
    <property type="match status" value="2"/>
</dbReference>